<dbReference type="Gene3D" id="2.40.330.10">
    <property type="entry name" value="DNA-binding pseudobarrel domain"/>
    <property type="match status" value="1"/>
</dbReference>
<feature type="domain" description="HNH nuclease" evidence="1">
    <location>
        <begin position="164"/>
        <end position="226"/>
    </location>
</feature>
<protein>
    <recommendedName>
        <fullName evidence="1">HNH nuclease domain-containing protein</fullName>
    </recommendedName>
</protein>
<dbReference type="EMBL" id="UINC01052844">
    <property type="protein sequence ID" value="SVB68648.1"/>
    <property type="molecule type" value="Genomic_DNA"/>
</dbReference>
<dbReference type="AlphaFoldDB" id="A0A382G022"/>
<dbReference type="SUPFAM" id="SSF101936">
    <property type="entry name" value="DNA-binding pseudobarrel domain"/>
    <property type="match status" value="1"/>
</dbReference>
<dbReference type="Pfam" id="PF01844">
    <property type="entry name" value="HNH"/>
    <property type="match status" value="1"/>
</dbReference>
<dbReference type="GO" id="GO:0003676">
    <property type="term" value="F:nucleic acid binding"/>
    <property type="evidence" value="ECO:0007669"/>
    <property type="project" value="InterPro"/>
</dbReference>
<accession>A0A382G022</accession>
<gene>
    <name evidence="2" type="ORF">METZ01_LOCUS221502</name>
</gene>
<sequence length="249" mass="28683">MIFKKILSPTDLGERSSRSHQQAILVPKESRNFFPKLSTRTLNPSQQIELIDINNKKYDAVYIHYNDKLLKDGFKNETRIRAIASLVKNNNIKSEDQIVLEKKSANEFYFNIIRSHDVSHNNIFEKTVSKRSQVSMLRDPNEYESVVEGTIKKTIVNKKERSPKLREACIAIHGYGCAVCRKTFEDIYGKLGKDFIEVHHKDPISKGKRATNPLLDLIPVCSNCHKMLHHKTNKPRTIEGLQSLLVKKQ</sequence>
<organism evidence="2">
    <name type="scientific">marine metagenome</name>
    <dbReference type="NCBI Taxonomy" id="408172"/>
    <lineage>
        <taxon>unclassified sequences</taxon>
        <taxon>metagenomes</taxon>
        <taxon>ecological metagenomes</taxon>
    </lineage>
</organism>
<dbReference type="GO" id="GO:0008270">
    <property type="term" value="F:zinc ion binding"/>
    <property type="evidence" value="ECO:0007669"/>
    <property type="project" value="InterPro"/>
</dbReference>
<reference evidence="2" key="1">
    <citation type="submission" date="2018-05" db="EMBL/GenBank/DDBJ databases">
        <authorList>
            <person name="Lanie J.A."/>
            <person name="Ng W.-L."/>
            <person name="Kazmierczak K.M."/>
            <person name="Andrzejewski T.M."/>
            <person name="Davidsen T.M."/>
            <person name="Wayne K.J."/>
            <person name="Tettelin H."/>
            <person name="Glass J.I."/>
            <person name="Rusch D."/>
            <person name="Podicherti R."/>
            <person name="Tsui H.-C.T."/>
            <person name="Winkler M.E."/>
        </authorList>
    </citation>
    <scope>NUCLEOTIDE SEQUENCE</scope>
</reference>
<dbReference type="InterPro" id="IPR002711">
    <property type="entry name" value="HNH"/>
</dbReference>
<dbReference type="InterPro" id="IPR003615">
    <property type="entry name" value="HNH_nuc"/>
</dbReference>
<name>A0A382G022_9ZZZZ</name>
<dbReference type="SMART" id="SM00507">
    <property type="entry name" value="HNHc"/>
    <property type="match status" value="1"/>
</dbReference>
<dbReference type="CDD" id="cd00085">
    <property type="entry name" value="HNHc"/>
    <property type="match status" value="1"/>
</dbReference>
<dbReference type="InterPro" id="IPR015300">
    <property type="entry name" value="DNA-bd_pseudobarrel_sf"/>
</dbReference>
<evidence type="ECO:0000313" key="2">
    <source>
        <dbReference type="EMBL" id="SVB68648.1"/>
    </source>
</evidence>
<dbReference type="GO" id="GO:0004519">
    <property type="term" value="F:endonuclease activity"/>
    <property type="evidence" value="ECO:0007669"/>
    <property type="project" value="InterPro"/>
</dbReference>
<proteinExistence type="predicted"/>
<evidence type="ECO:0000259" key="1">
    <source>
        <dbReference type="SMART" id="SM00507"/>
    </source>
</evidence>
<dbReference type="Gene3D" id="1.10.30.50">
    <property type="match status" value="1"/>
</dbReference>